<dbReference type="SUPFAM" id="SSF142433">
    <property type="entry name" value="CinA-like"/>
    <property type="match status" value="1"/>
</dbReference>
<proteinExistence type="predicted"/>
<dbReference type="Pfam" id="PF02464">
    <property type="entry name" value="CinA"/>
    <property type="match status" value="1"/>
</dbReference>
<dbReference type="eggNOG" id="COG1546">
    <property type="taxonomic scope" value="Bacteria"/>
</dbReference>
<sequence>MARDTMRVVGTPAEALVHALRARGASVATAESLTGGRLAARLTDVPGSSHVFVGGVVSYQTQVKVEVLGVPQDVVDRDGVVSAPCARAMAEGVRRLVGADYALSTTGVAGPERQEDKPVGTVYVGLAGPEATRVVALELGGGRGEIQDATVLAALAALTEELDGVSAAGRPAEDSGLG</sequence>
<keyword evidence="2" id="KW-1185">Reference proteome</keyword>
<dbReference type="AlphaFoldDB" id="A0A0A1DKF4"/>
<reference evidence="1 2" key="1">
    <citation type="journal article" date="2015" name="Genome Announc.">
        <title>Complete Genome Sequence of Steroid-Transforming Nocardioides simplex VKM Ac-2033D.</title>
        <authorList>
            <person name="Shtratnikova V.Y."/>
            <person name="Schelkunov M.I."/>
            <person name="Pekov Y.A."/>
            <person name="Fokina V.V."/>
            <person name="Logacheva M.D."/>
            <person name="Sokolov S.L."/>
            <person name="Bragin E.Y."/>
            <person name="Ashapkin V.V."/>
            <person name="Donova M.V."/>
        </authorList>
    </citation>
    <scope>NUCLEOTIDE SEQUENCE [LARGE SCALE GENOMIC DNA]</scope>
    <source>
        <strain evidence="1 2">VKM Ac-2033D</strain>
    </source>
</reference>
<evidence type="ECO:0000313" key="1">
    <source>
        <dbReference type="EMBL" id="AIY17834.2"/>
    </source>
</evidence>
<dbReference type="InterPro" id="IPR008136">
    <property type="entry name" value="CinA_C"/>
</dbReference>
<dbReference type="Proteomes" id="UP000030300">
    <property type="component" value="Chromosome"/>
</dbReference>
<dbReference type="KEGG" id="psim:KR76_15590"/>
<dbReference type="InterPro" id="IPR036653">
    <property type="entry name" value="CinA-like_C"/>
</dbReference>
<accession>A0A0A1DKF4</accession>
<gene>
    <name evidence="1" type="ORF">KR76_15590</name>
</gene>
<organism evidence="1 2">
    <name type="scientific">Nocardioides simplex</name>
    <name type="common">Arthrobacter simplex</name>
    <dbReference type="NCBI Taxonomy" id="2045"/>
    <lineage>
        <taxon>Bacteria</taxon>
        <taxon>Bacillati</taxon>
        <taxon>Actinomycetota</taxon>
        <taxon>Actinomycetes</taxon>
        <taxon>Propionibacteriales</taxon>
        <taxon>Nocardioidaceae</taxon>
        <taxon>Pimelobacter</taxon>
    </lineage>
</organism>
<name>A0A0A1DKF4_NOCSI</name>
<dbReference type="Gene3D" id="3.90.950.20">
    <property type="entry name" value="CinA-like"/>
    <property type="match status" value="1"/>
</dbReference>
<evidence type="ECO:0000313" key="2">
    <source>
        <dbReference type="Proteomes" id="UP000030300"/>
    </source>
</evidence>
<protein>
    <submittedName>
        <fullName evidence="1">Molybdopterin binding motif, CinA N-terminal domain</fullName>
    </submittedName>
</protein>
<dbReference type="EMBL" id="CP009896">
    <property type="protein sequence ID" value="AIY17834.2"/>
    <property type="molecule type" value="Genomic_DNA"/>
</dbReference>
<dbReference type="STRING" id="2045.KR76_15590"/>
<dbReference type="HOGENOM" id="CLU_030805_1_0_11"/>
<dbReference type="NCBIfam" id="TIGR00199">
    <property type="entry name" value="PncC_domain"/>
    <property type="match status" value="1"/>
</dbReference>